<keyword evidence="1 7" id="KW-0963">Cytoplasm</keyword>
<dbReference type="PANTHER" id="PTHR43382:SF2">
    <property type="entry name" value="BIFUNCTIONAL GLUTAMATE_PROLINE--TRNA LIGASE"/>
    <property type="match status" value="1"/>
</dbReference>
<dbReference type="Proteomes" id="UP001201449">
    <property type="component" value="Unassembled WGS sequence"/>
</dbReference>
<keyword evidence="4 7" id="KW-0067">ATP-binding</keyword>
<dbReference type="PANTHER" id="PTHR43382">
    <property type="entry name" value="PROLYL-TRNA SYNTHETASE"/>
    <property type="match status" value="1"/>
</dbReference>
<dbReference type="InterPro" id="IPR036621">
    <property type="entry name" value="Anticodon-bd_dom_sf"/>
</dbReference>
<comment type="function">
    <text evidence="7">Catalyzes the attachment of proline to tRNA(Pro) in a two-step reaction: proline is first activated by ATP to form Pro-AMP and then transferred to the acceptor end of tRNA(Pro).</text>
</comment>
<keyword evidence="10" id="KW-1185">Reference proteome</keyword>
<evidence type="ECO:0000259" key="8">
    <source>
        <dbReference type="PROSITE" id="PS50862"/>
    </source>
</evidence>
<dbReference type="Gene3D" id="3.30.110.30">
    <property type="entry name" value="C-terminal domain of ProRS"/>
    <property type="match status" value="1"/>
</dbReference>
<dbReference type="EC" id="6.1.1.15" evidence="7"/>
<keyword evidence="2 7" id="KW-0436">Ligase</keyword>
<sequence>MSKGLPKRSEDYSLWYNELVKRADLAENSPVRGCMVIKPYGYSIWEKMQAELDRMFKETGHTNAYFPLFIPKSYLSKEASHVEGFAKECAVVTHYRLKNSDDGRGVIVDPEAKLEEELIVRPTSETVIWSTYKNWIQSYRDLPLLVNQWANVVRWEMRTRLFLRTAEFLWQEGHTAHASKEEAIEETVQMMNVYATFAENFMALPVVRGIKSANERFAGAEDTYCIEALMQDGKALQAGTSHFLGQNFAKAFDVKFATKEGGLEYVWGTSWGASTRLMGALIMAHSDDNGLVLPPKLAPIQVVIVPIYKGDEELERISVKAKEIMASLRAKGISVQFDNRDTHKPGWKFAEYELKGVPVRIAMGPRDLENNTVEIARRDTLTKESVNLSEISIDMHVSDLLDQIQRNIFQKAFEFRENMTTEADTWQEFEDLLENKGGFVSAHWDGTTETEERIKELTKATIRCIPIDRKEESGSCILTGKPSTGRVLFARAY</sequence>
<keyword evidence="3 7" id="KW-0547">Nucleotide-binding</keyword>
<comment type="catalytic activity">
    <reaction evidence="7">
        <text>tRNA(Pro) + L-proline + ATP = L-prolyl-tRNA(Pro) + AMP + diphosphate</text>
        <dbReference type="Rhea" id="RHEA:14305"/>
        <dbReference type="Rhea" id="RHEA-COMP:9700"/>
        <dbReference type="Rhea" id="RHEA-COMP:9702"/>
        <dbReference type="ChEBI" id="CHEBI:30616"/>
        <dbReference type="ChEBI" id="CHEBI:33019"/>
        <dbReference type="ChEBI" id="CHEBI:60039"/>
        <dbReference type="ChEBI" id="CHEBI:78442"/>
        <dbReference type="ChEBI" id="CHEBI:78532"/>
        <dbReference type="ChEBI" id="CHEBI:456215"/>
        <dbReference type="EC" id="6.1.1.15"/>
    </reaction>
</comment>
<dbReference type="NCBIfam" id="TIGR00408">
    <property type="entry name" value="proS_fam_I"/>
    <property type="match status" value="1"/>
</dbReference>
<evidence type="ECO:0000256" key="4">
    <source>
        <dbReference type="ARBA" id="ARBA00022840"/>
    </source>
</evidence>
<dbReference type="Gene3D" id="3.30.930.10">
    <property type="entry name" value="Bira Bifunctional Protein, Domain 2"/>
    <property type="match status" value="1"/>
</dbReference>
<dbReference type="Pfam" id="PF09180">
    <property type="entry name" value="ProRS-C_1"/>
    <property type="match status" value="1"/>
</dbReference>
<reference evidence="9 10" key="1">
    <citation type="submission" date="2022-01" db="EMBL/GenBank/DDBJ databases">
        <title>Mariniradius saccharolyticus sp. nov., isolated from sediment of a river.</title>
        <authorList>
            <person name="Liu H."/>
        </authorList>
    </citation>
    <scope>NUCLEOTIDE SEQUENCE [LARGE SCALE GENOMIC DNA]</scope>
    <source>
        <strain evidence="9 10">RY-2</strain>
    </source>
</reference>
<dbReference type="InterPro" id="IPR016061">
    <property type="entry name" value="Pro-tRNA_ligase_II_C"/>
</dbReference>
<organism evidence="9 10">
    <name type="scientific">Mariniradius sediminis</name>
    <dbReference type="NCBI Taxonomy" id="2909237"/>
    <lineage>
        <taxon>Bacteria</taxon>
        <taxon>Pseudomonadati</taxon>
        <taxon>Bacteroidota</taxon>
        <taxon>Cytophagia</taxon>
        <taxon>Cytophagales</taxon>
        <taxon>Cyclobacteriaceae</taxon>
        <taxon>Mariniradius</taxon>
    </lineage>
</organism>
<gene>
    <name evidence="7 9" type="primary">proS</name>
    <name evidence="9" type="ORF">L0U89_12675</name>
</gene>
<evidence type="ECO:0000256" key="1">
    <source>
        <dbReference type="ARBA" id="ARBA00022490"/>
    </source>
</evidence>
<comment type="subunit">
    <text evidence="7">Homodimer.</text>
</comment>
<keyword evidence="6 7" id="KW-0030">Aminoacyl-tRNA synthetase</keyword>
<dbReference type="SUPFAM" id="SSF55681">
    <property type="entry name" value="Class II aaRS and biotin synthetases"/>
    <property type="match status" value="1"/>
</dbReference>
<dbReference type="HAMAP" id="MF_01571">
    <property type="entry name" value="Pro_tRNA_synth_type3"/>
    <property type="match status" value="1"/>
</dbReference>
<comment type="similarity">
    <text evidence="7">Belongs to the class-II aminoacyl-tRNA synthetase family. ProS type 3 subfamily.</text>
</comment>
<evidence type="ECO:0000256" key="7">
    <source>
        <dbReference type="HAMAP-Rule" id="MF_01571"/>
    </source>
</evidence>
<dbReference type="InterPro" id="IPR004154">
    <property type="entry name" value="Anticodon-bd"/>
</dbReference>
<evidence type="ECO:0000313" key="10">
    <source>
        <dbReference type="Proteomes" id="UP001201449"/>
    </source>
</evidence>
<evidence type="ECO:0000313" key="9">
    <source>
        <dbReference type="EMBL" id="MCF1751922.1"/>
    </source>
</evidence>
<evidence type="ECO:0000256" key="3">
    <source>
        <dbReference type="ARBA" id="ARBA00022741"/>
    </source>
</evidence>
<dbReference type="CDD" id="cd00778">
    <property type="entry name" value="ProRS_core_arch_euk"/>
    <property type="match status" value="1"/>
</dbReference>
<dbReference type="InterPro" id="IPR006195">
    <property type="entry name" value="aa-tRNA-synth_II"/>
</dbReference>
<dbReference type="InterPro" id="IPR033721">
    <property type="entry name" value="ProRS_core_arch_euk"/>
</dbReference>
<dbReference type="SUPFAM" id="SSF52954">
    <property type="entry name" value="Class II aaRS ABD-related"/>
    <property type="match status" value="1"/>
</dbReference>
<evidence type="ECO:0000256" key="5">
    <source>
        <dbReference type="ARBA" id="ARBA00022917"/>
    </source>
</evidence>
<accession>A0ABS9BV34</accession>
<dbReference type="RefSeq" id="WP_234861863.1">
    <property type="nucleotide sequence ID" value="NZ_JAKEVZ010000009.1"/>
</dbReference>
<comment type="subcellular location">
    <subcellularLocation>
        <location evidence="7">Cytoplasm</location>
    </subcellularLocation>
</comment>
<comment type="domain">
    <text evidence="7">Consists of three domains: the N-terminal catalytic domain, the anticodon-binding domain and the C-terminal extension.</text>
</comment>
<dbReference type="Gene3D" id="3.40.50.800">
    <property type="entry name" value="Anticodon-binding domain"/>
    <property type="match status" value="1"/>
</dbReference>
<dbReference type="PROSITE" id="PS50862">
    <property type="entry name" value="AA_TRNA_LIGASE_II"/>
    <property type="match status" value="1"/>
</dbReference>
<evidence type="ECO:0000256" key="2">
    <source>
        <dbReference type="ARBA" id="ARBA00022598"/>
    </source>
</evidence>
<dbReference type="Pfam" id="PF03129">
    <property type="entry name" value="HGTP_anticodon"/>
    <property type="match status" value="1"/>
</dbReference>
<dbReference type="SMART" id="SM00946">
    <property type="entry name" value="ProRS-C_1"/>
    <property type="match status" value="1"/>
</dbReference>
<feature type="domain" description="Aminoacyl-transfer RNA synthetases class-II family profile" evidence="8">
    <location>
        <begin position="39"/>
        <end position="294"/>
    </location>
</feature>
<dbReference type="EMBL" id="JAKEVZ010000009">
    <property type="protein sequence ID" value="MCF1751922.1"/>
    <property type="molecule type" value="Genomic_DNA"/>
</dbReference>
<protein>
    <recommendedName>
        <fullName evidence="7">Proline--tRNA ligase</fullName>
        <ecNumber evidence="7">6.1.1.15</ecNumber>
    </recommendedName>
    <alternativeName>
        <fullName evidence="7">Prolyl-tRNA synthetase</fullName>
        <shortName evidence="7">ProRS</shortName>
    </alternativeName>
</protein>
<dbReference type="SUPFAM" id="SSF64586">
    <property type="entry name" value="C-terminal domain of ProRS"/>
    <property type="match status" value="1"/>
</dbReference>
<comment type="caution">
    <text evidence="9">The sequence shown here is derived from an EMBL/GenBank/DDBJ whole genome shotgun (WGS) entry which is preliminary data.</text>
</comment>
<dbReference type="InterPro" id="IPR004499">
    <property type="entry name" value="Pro-tRNA-ligase_IIa_arc-type"/>
</dbReference>
<evidence type="ECO:0000256" key="6">
    <source>
        <dbReference type="ARBA" id="ARBA00023146"/>
    </source>
</evidence>
<proteinExistence type="inferred from homology"/>
<dbReference type="InterPro" id="IPR045864">
    <property type="entry name" value="aa-tRNA-synth_II/BPL/LPL"/>
</dbReference>
<dbReference type="Pfam" id="PF00587">
    <property type="entry name" value="tRNA-synt_2b"/>
    <property type="match status" value="1"/>
</dbReference>
<name>A0ABS9BV34_9BACT</name>
<dbReference type="CDD" id="cd00862">
    <property type="entry name" value="ProRS_anticodon_zinc"/>
    <property type="match status" value="1"/>
</dbReference>
<keyword evidence="5 7" id="KW-0648">Protein biosynthesis</keyword>
<dbReference type="GO" id="GO:0004827">
    <property type="term" value="F:proline-tRNA ligase activity"/>
    <property type="evidence" value="ECO:0007669"/>
    <property type="project" value="UniProtKB-EC"/>
</dbReference>
<dbReference type="InterPro" id="IPR002314">
    <property type="entry name" value="aa-tRNA-synt_IIb"/>
</dbReference>
<dbReference type="InterPro" id="IPR017449">
    <property type="entry name" value="Pro-tRNA_synth_II"/>
</dbReference>